<sequence length="467" mass="52502">MLRTIALNPTEEILEALQRHLIMQGVPPHHRITEYHEFFQIDESGKHEPCEFRRRACHSVRHLNRLDGNSAGEERCRVSSLSSPRPLLRQTVTGLVVFVADHHLQQFRAKTPPRFHRGERIPIDSKQPYRRRQREYARLAAAAGRFGVQTSTDGINLYMGYMLPPFRTIHVLAAPSLIPICPINVAHGQRMYRLSPSDASRIENNVEMWIKASSAVATIRRPIFQPAHTKVRPVPLRFGMVRFMLRDIQLCRFPFQNREKQQHTNEPTARTGFPIKNRIRPVTIAAPRIIHLSVLRGNHPKFQNRTSAYVPPLSALRGSNIPVWGEYADPFPPFSNTPNPIYSAQTGMLLSSNADTDAEAHTGLNHLPYACRRDMNTSGPAAIAASPPVRVPTRPDSRTFETYSDLAHLPCVHQHDTMPSTTTSSMPSSPAYAPTRPDSRKLKSAPVSAAPHRPGHHAMTGRCGNTP</sequence>
<proteinExistence type="predicted"/>
<name>A0A087AE24_9BIFI</name>
<dbReference type="STRING" id="35760.BCHO_0698"/>
<accession>A0A087AE24</accession>
<gene>
    <name evidence="2" type="ORF">BCHO_0698</name>
</gene>
<feature type="compositionally biased region" description="Low complexity" evidence="1">
    <location>
        <begin position="417"/>
        <end position="435"/>
    </location>
</feature>
<reference evidence="2 3" key="1">
    <citation type="submission" date="2014-03" db="EMBL/GenBank/DDBJ databases">
        <title>Genomics of Bifidobacteria.</title>
        <authorList>
            <person name="Ventura M."/>
            <person name="Milani C."/>
            <person name="Lugli G.A."/>
        </authorList>
    </citation>
    <scope>NUCLEOTIDE SEQUENCE [LARGE SCALE GENOMIC DNA]</scope>
    <source>
        <strain evidence="2 3">LMG 10510</strain>
    </source>
</reference>
<dbReference type="AlphaFoldDB" id="A0A087AE24"/>
<evidence type="ECO:0000256" key="1">
    <source>
        <dbReference type="SAM" id="MobiDB-lite"/>
    </source>
</evidence>
<keyword evidence="3" id="KW-1185">Reference proteome</keyword>
<dbReference type="Proteomes" id="UP000028995">
    <property type="component" value="Unassembled WGS sequence"/>
</dbReference>
<comment type="caution">
    <text evidence="2">The sequence shown here is derived from an EMBL/GenBank/DDBJ whole genome shotgun (WGS) entry which is preliminary data.</text>
</comment>
<feature type="region of interest" description="Disordered" evidence="1">
    <location>
        <begin position="414"/>
        <end position="467"/>
    </location>
</feature>
<protein>
    <submittedName>
        <fullName evidence="2">Uncharacterized protein</fullName>
    </submittedName>
</protein>
<dbReference type="EMBL" id="JGYU01000007">
    <property type="protein sequence ID" value="KFI57024.1"/>
    <property type="molecule type" value="Genomic_DNA"/>
</dbReference>
<organism evidence="2 3">
    <name type="scientific">Bifidobacterium choerinum</name>
    <dbReference type="NCBI Taxonomy" id="35760"/>
    <lineage>
        <taxon>Bacteria</taxon>
        <taxon>Bacillati</taxon>
        <taxon>Actinomycetota</taxon>
        <taxon>Actinomycetes</taxon>
        <taxon>Bifidobacteriales</taxon>
        <taxon>Bifidobacteriaceae</taxon>
        <taxon>Bifidobacterium</taxon>
    </lineage>
</organism>
<evidence type="ECO:0000313" key="3">
    <source>
        <dbReference type="Proteomes" id="UP000028995"/>
    </source>
</evidence>
<evidence type="ECO:0000313" key="2">
    <source>
        <dbReference type="EMBL" id="KFI57024.1"/>
    </source>
</evidence>